<evidence type="ECO:0000256" key="3">
    <source>
        <dbReference type="ARBA" id="ARBA00011890"/>
    </source>
</evidence>
<evidence type="ECO:0000256" key="2">
    <source>
        <dbReference type="ARBA" id="ARBA00005369"/>
    </source>
</evidence>
<keyword evidence="8" id="KW-0949">S-adenosyl-L-methionine</keyword>
<dbReference type="CDD" id="cd02440">
    <property type="entry name" value="AdoMet_MTases"/>
    <property type="match status" value="1"/>
</dbReference>
<evidence type="ECO:0000256" key="8">
    <source>
        <dbReference type="ARBA" id="ARBA00022691"/>
    </source>
</evidence>
<dbReference type="STRING" id="331113.SNE_A09490"/>
<dbReference type="PANTHER" id="PTHR11579:SF0">
    <property type="entry name" value="PROTEIN-L-ISOASPARTATE(D-ASPARTATE) O-METHYLTRANSFERASE"/>
    <property type="match status" value="1"/>
</dbReference>
<evidence type="ECO:0000256" key="4">
    <source>
        <dbReference type="ARBA" id="ARBA00013346"/>
    </source>
</evidence>
<dbReference type="AlphaFoldDB" id="F8L7S9"/>
<dbReference type="InterPro" id="IPR000682">
    <property type="entry name" value="PCMT"/>
</dbReference>
<dbReference type="GO" id="GO:0032259">
    <property type="term" value="P:methylation"/>
    <property type="evidence" value="ECO:0007669"/>
    <property type="project" value="UniProtKB-KW"/>
</dbReference>
<dbReference type="Gene3D" id="3.40.50.150">
    <property type="entry name" value="Vaccinia Virus protein VP39"/>
    <property type="match status" value="1"/>
</dbReference>
<comment type="similarity">
    <text evidence="2">Belongs to the methyltransferase superfamily. L-isoaspartyl/D-aspartyl protein methyltransferase family.</text>
</comment>
<dbReference type="EMBL" id="FR872582">
    <property type="protein sequence ID" value="CCB88826.1"/>
    <property type="molecule type" value="Genomic_DNA"/>
</dbReference>
<protein>
    <recommendedName>
        <fullName evidence="4">Protein-L-isoaspartate O-methyltransferase</fullName>
        <ecNumber evidence="3">2.1.1.77</ecNumber>
    </recommendedName>
    <alternativeName>
        <fullName evidence="11">L-isoaspartyl protein carboxyl methyltransferase</fullName>
    </alternativeName>
    <alternativeName>
        <fullName evidence="9">Protein L-isoaspartyl methyltransferase</fullName>
    </alternativeName>
    <alternativeName>
        <fullName evidence="10">Protein-beta-aspartate methyltransferase</fullName>
    </alternativeName>
</protein>
<comment type="subcellular location">
    <subcellularLocation>
        <location evidence="1">Cytoplasm</location>
    </subcellularLocation>
</comment>
<dbReference type="HOGENOM" id="CLU_874049_0_0_0"/>
<name>F8L7S9_SIMNZ</name>
<dbReference type="Proteomes" id="UP000000496">
    <property type="component" value="Chromosome gsn.131"/>
</dbReference>
<dbReference type="SUPFAM" id="SSF53335">
    <property type="entry name" value="S-adenosyl-L-methionine-dependent methyltransferases"/>
    <property type="match status" value="1"/>
</dbReference>
<keyword evidence="7 12" id="KW-0808">Transferase</keyword>
<evidence type="ECO:0000256" key="9">
    <source>
        <dbReference type="ARBA" id="ARBA00030757"/>
    </source>
</evidence>
<evidence type="ECO:0000313" key="12">
    <source>
        <dbReference type="EMBL" id="CCB88826.1"/>
    </source>
</evidence>
<sequence>MRIFRFFLLVATFSFLRCVYPETQDEIETRLFLQQKYRLEGWCLAPYKGKYTNAEIIRMNDESFEVRVIDTSIPLEKWPIITVPIQFIKSFKHQTHTSLNSLTSCLKEFGILKTPTIEQAYRSIDRQWFCPQNPYDDTAIDIGCHMVISSPHMHIFYLELLKDQLPQATSILDLGSGSGHLTALLADLTPHAKVIGIDYYDDLVSKSKDTCLKHLPTKVNDRITFLARDGINGYQDAAPYDIICVGFMYEEIPLPLVNQLNAGGILIVPIKTRTCSYSNKFQGGRLYVIKKDKNGLVEINKGFSCSFVSAIQDQGKKN</sequence>
<keyword evidence="6 12" id="KW-0489">Methyltransferase</keyword>
<evidence type="ECO:0000313" key="13">
    <source>
        <dbReference type="Proteomes" id="UP000000496"/>
    </source>
</evidence>
<dbReference type="GO" id="GO:0004719">
    <property type="term" value="F:protein-L-isoaspartate (D-aspartate) O-methyltransferase activity"/>
    <property type="evidence" value="ECO:0007669"/>
    <property type="project" value="UniProtKB-EC"/>
</dbReference>
<keyword evidence="13" id="KW-1185">Reference proteome</keyword>
<dbReference type="RefSeq" id="WP_013943293.1">
    <property type="nucleotide sequence ID" value="NC_015713.1"/>
</dbReference>
<dbReference type="GO" id="GO:0005737">
    <property type="term" value="C:cytoplasm"/>
    <property type="evidence" value="ECO:0007669"/>
    <property type="project" value="UniProtKB-SubCell"/>
</dbReference>
<dbReference type="OrthoDB" id="9810066at2"/>
<dbReference type="Pfam" id="PF01135">
    <property type="entry name" value="PCMT"/>
    <property type="match status" value="1"/>
</dbReference>
<dbReference type="EC" id="2.1.1.77" evidence="3"/>
<organism evidence="12 13">
    <name type="scientific">Simkania negevensis (strain ATCC VR-1471 / DSM 27360 / Z)</name>
    <dbReference type="NCBI Taxonomy" id="331113"/>
    <lineage>
        <taxon>Bacteria</taxon>
        <taxon>Pseudomonadati</taxon>
        <taxon>Chlamydiota</taxon>
        <taxon>Chlamydiia</taxon>
        <taxon>Parachlamydiales</taxon>
        <taxon>Simkaniaceae</taxon>
        <taxon>Simkania</taxon>
    </lineage>
</organism>
<evidence type="ECO:0000256" key="6">
    <source>
        <dbReference type="ARBA" id="ARBA00022603"/>
    </source>
</evidence>
<proteinExistence type="inferred from homology"/>
<reference key="1">
    <citation type="journal article" date="2011" name="Mol. Biol. Evol.">
        <title>Unity in variety -- the pan-genome of the Chlamydiae.</title>
        <authorList>
            <person name="Collingro A."/>
            <person name="Tischler P."/>
            <person name="Weinmaier T."/>
            <person name="Penz T."/>
            <person name="Heinz E."/>
            <person name="Brunham R.C."/>
            <person name="Read T.D."/>
            <person name="Bavoil P.M."/>
            <person name="Sachse K."/>
            <person name="Kahane S."/>
            <person name="Friedman M.G."/>
            <person name="Rattei T."/>
            <person name="Myers G.S.A."/>
            <person name="Horn M."/>
        </authorList>
    </citation>
    <scope>NUCLEOTIDE SEQUENCE</scope>
    <source>
        <strain>Z</strain>
    </source>
</reference>
<evidence type="ECO:0000256" key="10">
    <source>
        <dbReference type="ARBA" id="ARBA00031323"/>
    </source>
</evidence>
<gene>
    <name evidence="12" type="primary">pCM</name>
    <name evidence="12" type="ordered locus">SNE_A09490</name>
</gene>
<dbReference type="PANTHER" id="PTHR11579">
    <property type="entry name" value="PROTEIN-L-ISOASPARTATE O-METHYLTRANSFERASE"/>
    <property type="match status" value="1"/>
</dbReference>
<evidence type="ECO:0000256" key="7">
    <source>
        <dbReference type="ARBA" id="ARBA00022679"/>
    </source>
</evidence>
<evidence type="ECO:0000256" key="5">
    <source>
        <dbReference type="ARBA" id="ARBA00022490"/>
    </source>
</evidence>
<accession>F8L7S9</accession>
<evidence type="ECO:0000256" key="1">
    <source>
        <dbReference type="ARBA" id="ARBA00004496"/>
    </source>
</evidence>
<keyword evidence="5" id="KW-0963">Cytoplasm</keyword>
<dbReference type="eggNOG" id="COG2518">
    <property type="taxonomic scope" value="Bacteria"/>
</dbReference>
<dbReference type="KEGG" id="sng:SNE_A09490"/>
<dbReference type="InterPro" id="IPR029063">
    <property type="entry name" value="SAM-dependent_MTases_sf"/>
</dbReference>
<reference evidence="12 13" key="2">
    <citation type="journal article" date="2011" name="Mol. Biol. Evol.">
        <title>Unity in variety--the pan-genome of the Chlamydiae.</title>
        <authorList>
            <person name="Collingro A."/>
            <person name="Tischler P."/>
            <person name="Weinmaier T."/>
            <person name="Penz T."/>
            <person name="Heinz E."/>
            <person name="Brunham R.C."/>
            <person name="Read T.D."/>
            <person name="Bavoil P.M."/>
            <person name="Sachse K."/>
            <person name="Kahane S."/>
            <person name="Friedman M.G."/>
            <person name="Rattei T."/>
            <person name="Myers G.S."/>
            <person name="Horn M."/>
        </authorList>
    </citation>
    <scope>NUCLEOTIDE SEQUENCE [LARGE SCALE GENOMIC DNA]</scope>
    <source>
        <strain evidence="13">ATCC VR-1471 / Z</strain>
    </source>
</reference>
<evidence type="ECO:0000256" key="11">
    <source>
        <dbReference type="ARBA" id="ARBA00031350"/>
    </source>
</evidence>